<comment type="caution">
    <text evidence="2">The sequence shown here is derived from an EMBL/GenBank/DDBJ whole genome shotgun (WGS) entry which is preliminary data.</text>
</comment>
<name>A0A9Q1K3M2_9CARY</name>
<dbReference type="AlphaFoldDB" id="A0A9Q1K3M2"/>
<keyword evidence="3" id="KW-1185">Reference proteome</keyword>
<protein>
    <submittedName>
        <fullName evidence="2">Uncharacterized protein</fullName>
    </submittedName>
</protein>
<evidence type="ECO:0000313" key="2">
    <source>
        <dbReference type="EMBL" id="KAJ8435813.1"/>
    </source>
</evidence>
<evidence type="ECO:0000256" key="1">
    <source>
        <dbReference type="SAM" id="MobiDB-lite"/>
    </source>
</evidence>
<dbReference type="Proteomes" id="UP001153076">
    <property type="component" value="Unassembled WGS sequence"/>
</dbReference>
<gene>
    <name evidence="2" type="ORF">Cgig2_024796</name>
</gene>
<accession>A0A9Q1K3M2</accession>
<evidence type="ECO:0000313" key="3">
    <source>
        <dbReference type="Proteomes" id="UP001153076"/>
    </source>
</evidence>
<organism evidence="2 3">
    <name type="scientific">Carnegiea gigantea</name>
    <dbReference type="NCBI Taxonomy" id="171969"/>
    <lineage>
        <taxon>Eukaryota</taxon>
        <taxon>Viridiplantae</taxon>
        <taxon>Streptophyta</taxon>
        <taxon>Embryophyta</taxon>
        <taxon>Tracheophyta</taxon>
        <taxon>Spermatophyta</taxon>
        <taxon>Magnoliopsida</taxon>
        <taxon>eudicotyledons</taxon>
        <taxon>Gunneridae</taxon>
        <taxon>Pentapetalae</taxon>
        <taxon>Caryophyllales</taxon>
        <taxon>Cactineae</taxon>
        <taxon>Cactaceae</taxon>
        <taxon>Cactoideae</taxon>
        <taxon>Echinocereeae</taxon>
        <taxon>Carnegiea</taxon>
    </lineage>
</organism>
<feature type="region of interest" description="Disordered" evidence="1">
    <location>
        <begin position="211"/>
        <end position="248"/>
    </location>
</feature>
<sequence>MNVKVNGKSIWIYFNFNKIPIFYYGDRKMGHVLRVCKEVDPNTRDAPIWFVVALESRERNAEASIHEQQRLYEAFKKGKKSYKSSVQLSLVMEVSPASCSILRMCGLIAWNVRMSWLACVGLCKDHDSAIPDVIPQEWLDSLARGLDLDPDPGRQLGPCTRAKCSPPRWIPTVIVSLSEFRPKLELCGLKLIPPFVGNQSLKFRRLLASGGKDSGQSLNLESLQPGPRIWNQSRPSFTIPGLDPPGMN</sequence>
<dbReference type="EMBL" id="JAKOGI010000386">
    <property type="protein sequence ID" value="KAJ8435813.1"/>
    <property type="molecule type" value="Genomic_DNA"/>
</dbReference>
<proteinExistence type="predicted"/>
<reference evidence="2" key="1">
    <citation type="submission" date="2022-04" db="EMBL/GenBank/DDBJ databases">
        <title>Carnegiea gigantea Genome sequencing and assembly v2.</title>
        <authorList>
            <person name="Copetti D."/>
            <person name="Sanderson M.J."/>
            <person name="Burquez A."/>
            <person name="Wojciechowski M.F."/>
        </authorList>
    </citation>
    <scope>NUCLEOTIDE SEQUENCE</scope>
    <source>
        <strain evidence="2">SGP5-SGP5p</strain>
        <tissue evidence="2">Aerial part</tissue>
    </source>
</reference>